<keyword evidence="4 6" id="KW-0472">Membrane</keyword>
<feature type="transmembrane region" description="Helical" evidence="6">
    <location>
        <begin position="67"/>
        <end position="87"/>
    </location>
</feature>
<accession>W8KKZ8</accession>
<dbReference type="OrthoDB" id="5297065at2"/>
<organism evidence="8 9">
    <name type="scientific">Ectothiorhodospira haloalkaliphila</name>
    <dbReference type="NCBI Taxonomy" id="421628"/>
    <lineage>
        <taxon>Bacteria</taxon>
        <taxon>Pseudomonadati</taxon>
        <taxon>Pseudomonadota</taxon>
        <taxon>Gammaproteobacteria</taxon>
        <taxon>Chromatiales</taxon>
        <taxon>Ectothiorhodospiraceae</taxon>
        <taxon>Ectothiorhodospira</taxon>
    </lineage>
</organism>
<proteinExistence type="predicted"/>
<reference evidence="9" key="2">
    <citation type="submission" date="2014-02" db="EMBL/GenBank/DDBJ databases">
        <title>Draft Genome Sequence of extremely halophilic bacteria Halorhodospira halochloris.</title>
        <authorList>
            <person name="Singh K.S."/>
        </authorList>
    </citation>
    <scope>NUCLEOTIDE SEQUENCE [LARGE SCALE GENOMIC DNA]</scope>
    <source>
        <strain evidence="9">A</strain>
    </source>
</reference>
<dbReference type="AlphaFoldDB" id="W8KKZ8"/>
<evidence type="ECO:0000313" key="9">
    <source>
        <dbReference type="Proteomes" id="UP000019442"/>
    </source>
</evidence>
<evidence type="ECO:0000256" key="4">
    <source>
        <dbReference type="ARBA" id="ARBA00023136"/>
    </source>
</evidence>
<dbReference type="PATRIC" id="fig|1354791.3.peg.639"/>
<dbReference type="Gene3D" id="1.10.287.70">
    <property type="match status" value="1"/>
</dbReference>
<evidence type="ECO:0000256" key="2">
    <source>
        <dbReference type="ARBA" id="ARBA00022692"/>
    </source>
</evidence>
<keyword evidence="9" id="KW-1185">Reference proteome</keyword>
<name>W8KKZ8_9GAMM</name>
<dbReference type="EMBL" id="CP007268">
    <property type="protein sequence ID" value="AHK80479.1"/>
    <property type="molecule type" value="Genomic_DNA"/>
</dbReference>
<evidence type="ECO:0000256" key="3">
    <source>
        <dbReference type="ARBA" id="ARBA00022989"/>
    </source>
</evidence>
<dbReference type="SUPFAM" id="SSF81324">
    <property type="entry name" value="Voltage-gated potassium channels"/>
    <property type="match status" value="1"/>
</dbReference>
<dbReference type="InterPro" id="IPR005821">
    <property type="entry name" value="Ion_trans_dom"/>
</dbReference>
<feature type="transmembrane region" description="Helical" evidence="6">
    <location>
        <begin position="209"/>
        <end position="233"/>
    </location>
</feature>
<feature type="domain" description="Ion transport" evidence="7">
    <location>
        <begin position="29"/>
        <end position="240"/>
    </location>
</feature>
<evidence type="ECO:0000259" key="7">
    <source>
        <dbReference type="Pfam" id="PF00520"/>
    </source>
</evidence>
<feature type="transmembrane region" description="Helical" evidence="6">
    <location>
        <begin position="93"/>
        <end position="116"/>
    </location>
</feature>
<dbReference type="Gene3D" id="1.20.120.350">
    <property type="entry name" value="Voltage-gated potassium channels. Chain C"/>
    <property type="match status" value="1"/>
</dbReference>
<keyword evidence="2 6" id="KW-0812">Transmembrane</keyword>
<evidence type="ECO:0000256" key="1">
    <source>
        <dbReference type="ARBA" id="ARBA00004141"/>
    </source>
</evidence>
<dbReference type="GO" id="GO:0001518">
    <property type="term" value="C:voltage-gated sodium channel complex"/>
    <property type="evidence" value="ECO:0007669"/>
    <property type="project" value="TreeGrafter"/>
</dbReference>
<dbReference type="HOGENOM" id="CLU_055047_0_0_6"/>
<dbReference type="InterPro" id="IPR027359">
    <property type="entry name" value="Volt_channel_dom_sf"/>
</dbReference>
<sequence length="285" mass="32709">MNAHAQSDNPAPPDSFRARAGRWIESPRIQNLIVAIIVLNAITLGLDTFEVVQVHAGSVLQWIERTVLTIFVFEIAVKLYAFGFRFFRSGWNVFDFLIVAVSLLPGTGAFSVLRTLRILRVLRLLTKIKRLRHVVDSLLRAIPGIGWIAVLLMLVFYVFAVMGTRLFADSFPEYFGHLGRSMYSLFQVMTLESWSQEISRPVMAVYPYAWIYFLAFIMLTAFTVLNLFIGIIVNSMQEQHYEEEENRRQEQDAAAREERDELMAKLQEINDRLARLESSGRTPPT</sequence>
<dbReference type="Pfam" id="PF00520">
    <property type="entry name" value="Ion_trans"/>
    <property type="match status" value="1"/>
</dbReference>
<dbReference type="GO" id="GO:0005248">
    <property type="term" value="F:voltage-gated sodium channel activity"/>
    <property type="evidence" value="ECO:0007669"/>
    <property type="project" value="TreeGrafter"/>
</dbReference>
<reference evidence="8 9" key="1">
    <citation type="journal article" date="2014" name="J Genomics">
        <title>Draft Genome Sequence of the Extremely Halophilic Phototrophic Purple Sulfur Bacterium Halorhodospira halochloris.</title>
        <authorList>
            <person name="Singh K.S."/>
            <person name="Kirksey J."/>
            <person name="Hoff W.D."/>
            <person name="Deole R."/>
        </authorList>
    </citation>
    <scope>NUCLEOTIDE SEQUENCE [LARGE SCALE GENOMIC DNA]</scope>
    <source>
        <strain evidence="8 9">A</strain>
    </source>
</reference>
<dbReference type="InterPro" id="IPR043203">
    <property type="entry name" value="VGCC_Ca_Na"/>
</dbReference>
<keyword evidence="3 6" id="KW-1133">Transmembrane helix</keyword>
<dbReference type="KEGG" id="hhc:M911_16570"/>
<feature type="transmembrane region" description="Helical" evidence="6">
    <location>
        <begin position="137"/>
        <end position="160"/>
    </location>
</feature>
<dbReference type="RefSeq" id="WP_025283046.1">
    <property type="nucleotide sequence ID" value="NZ_CP007268.1"/>
</dbReference>
<keyword evidence="8" id="KW-0407">Ion channel</keyword>
<dbReference type="PANTHER" id="PTHR10037">
    <property type="entry name" value="VOLTAGE-GATED CATION CHANNEL CALCIUM AND SODIUM"/>
    <property type="match status" value="1"/>
</dbReference>
<dbReference type="Proteomes" id="UP000019442">
    <property type="component" value="Chromosome"/>
</dbReference>
<feature type="coiled-coil region" evidence="5">
    <location>
        <begin position="241"/>
        <end position="279"/>
    </location>
</feature>
<keyword evidence="8" id="KW-0813">Transport</keyword>
<evidence type="ECO:0000313" key="8">
    <source>
        <dbReference type="EMBL" id="AHK80479.1"/>
    </source>
</evidence>
<gene>
    <name evidence="8" type="ORF">M911_16570</name>
</gene>
<comment type="subcellular location">
    <subcellularLocation>
        <location evidence="1">Membrane</location>
        <topology evidence="1">Multi-pass membrane protein</topology>
    </subcellularLocation>
</comment>
<keyword evidence="8" id="KW-0406">Ion transport</keyword>
<evidence type="ECO:0000256" key="6">
    <source>
        <dbReference type="SAM" id="Phobius"/>
    </source>
</evidence>
<feature type="transmembrane region" description="Helical" evidence="6">
    <location>
        <begin position="29"/>
        <end position="46"/>
    </location>
</feature>
<protein>
    <submittedName>
        <fullName evidence="8">Voltage-gated sodium channel</fullName>
    </submittedName>
</protein>
<dbReference type="PANTHER" id="PTHR10037:SF62">
    <property type="entry name" value="SODIUM CHANNEL PROTEIN 60E"/>
    <property type="match status" value="1"/>
</dbReference>
<keyword evidence="5" id="KW-0175">Coiled coil</keyword>
<evidence type="ECO:0000256" key="5">
    <source>
        <dbReference type="SAM" id="Coils"/>
    </source>
</evidence>